<dbReference type="AlphaFoldDB" id="A0A3Q2D4X4"/>
<evidence type="ECO:0000256" key="1">
    <source>
        <dbReference type="ARBA" id="ARBA00007633"/>
    </source>
</evidence>
<evidence type="ECO:0000256" key="5">
    <source>
        <dbReference type="ARBA" id="ARBA00023180"/>
    </source>
</evidence>
<dbReference type="InterPro" id="IPR011677">
    <property type="entry name" value="TCTN1-3_dom"/>
</dbReference>
<protein>
    <submittedName>
        <fullName evidence="10">Tectonic-3-like</fullName>
    </submittedName>
</protein>
<dbReference type="Ensembl" id="ENSCVAT00000020878.1">
    <property type="protein sequence ID" value="ENSCVAP00000013364.1"/>
    <property type="gene ID" value="ENSCVAG00000015842.1"/>
</dbReference>
<keyword evidence="5" id="KW-0325">Glycoprotein</keyword>
<dbReference type="InterPro" id="IPR040354">
    <property type="entry name" value="TCTN1-3"/>
</dbReference>
<dbReference type="Proteomes" id="UP000265020">
    <property type="component" value="Unassembled WGS sequence"/>
</dbReference>
<accession>A0A3Q2D4X4</accession>
<dbReference type="InterPro" id="IPR057724">
    <property type="entry name" value="TCTN1-3_N"/>
</dbReference>
<dbReference type="GO" id="GO:0007224">
    <property type="term" value="P:smoothened signaling pathway"/>
    <property type="evidence" value="ECO:0007669"/>
    <property type="project" value="TreeGrafter"/>
</dbReference>
<name>A0A3Q2D4X4_CYPVA</name>
<feature type="domain" description="Tectonic-1-3" evidence="8">
    <location>
        <begin position="194"/>
        <end position="343"/>
    </location>
</feature>
<evidence type="ECO:0000256" key="3">
    <source>
        <dbReference type="ARBA" id="ARBA00022729"/>
    </source>
</evidence>
<dbReference type="Pfam" id="PF07773">
    <property type="entry name" value="TCTN_DUF1619"/>
    <property type="match status" value="1"/>
</dbReference>
<dbReference type="STRING" id="28743.ENSCVAP00000013364"/>
<comment type="similarity">
    <text evidence="1">Belongs to the tectonic family.</text>
</comment>
<evidence type="ECO:0000259" key="8">
    <source>
        <dbReference type="Pfam" id="PF07773"/>
    </source>
</evidence>
<proteinExistence type="inferred from homology"/>
<dbReference type="PANTHER" id="PTHR14611">
    <property type="entry name" value="TECTONIC FAMILY MEMBER"/>
    <property type="match status" value="1"/>
</dbReference>
<feature type="compositionally biased region" description="Polar residues" evidence="6">
    <location>
        <begin position="57"/>
        <end position="77"/>
    </location>
</feature>
<evidence type="ECO:0000259" key="9">
    <source>
        <dbReference type="Pfam" id="PF25752"/>
    </source>
</evidence>
<evidence type="ECO:0000256" key="6">
    <source>
        <dbReference type="SAM" id="MobiDB-lite"/>
    </source>
</evidence>
<reference evidence="10" key="1">
    <citation type="submission" date="2025-08" db="UniProtKB">
        <authorList>
            <consortium name="Ensembl"/>
        </authorList>
    </citation>
    <scope>IDENTIFICATION</scope>
</reference>
<evidence type="ECO:0000313" key="10">
    <source>
        <dbReference type="Ensembl" id="ENSCVAP00000013364.1"/>
    </source>
</evidence>
<evidence type="ECO:0000256" key="4">
    <source>
        <dbReference type="ARBA" id="ARBA00022794"/>
    </source>
</evidence>
<feature type="region of interest" description="Disordered" evidence="6">
    <location>
        <begin position="39"/>
        <end position="77"/>
    </location>
</feature>
<evidence type="ECO:0000313" key="11">
    <source>
        <dbReference type="Proteomes" id="UP000265020"/>
    </source>
</evidence>
<reference evidence="10" key="2">
    <citation type="submission" date="2025-09" db="UniProtKB">
        <authorList>
            <consortium name="Ensembl"/>
        </authorList>
    </citation>
    <scope>IDENTIFICATION</scope>
</reference>
<dbReference type="PANTHER" id="PTHR14611:SF4">
    <property type="entry name" value="TECTONIC-3"/>
    <property type="match status" value="1"/>
</dbReference>
<dbReference type="Pfam" id="PF25752">
    <property type="entry name" value="DUF1619_N"/>
    <property type="match status" value="1"/>
</dbReference>
<feature type="domain" description="Tectonic-1-3 N-terminal" evidence="9">
    <location>
        <begin position="67"/>
        <end position="161"/>
    </location>
</feature>
<feature type="chain" id="PRO_5018532354" evidence="7">
    <location>
        <begin position="23"/>
        <end position="415"/>
    </location>
</feature>
<keyword evidence="11" id="KW-1185">Reference proteome</keyword>
<evidence type="ECO:0000256" key="7">
    <source>
        <dbReference type="SAM" id="SignalP"/>
    </source>
</evidence>
<dbReference type="OMA" id="RHSRDFY"/>
<keyword evidence="4" id="KW-0970">Cilium biogenesis/degradation</keyword>
<comment type="subunit">
    <text evidence="2">Part of the tectonic-like complex (also named B9 complex).</text>
</comment>
<sequence length="415" mass="44495">MSFSCLCSLCVLLVLFGRLALPATELGVTSSLNSTPTYGVSFGSPTPPPGVTGTPEDATQLSASETPTAVTETRSPTTEQTVVSTEACLCDLTPDFCDLGCCCDTADCDVANLTTVFTGCPKKDVSGVCIEKWLMFRANVNSSRVTVTDTLFCIQVEAADAPRSPPAPTHFLPVGDSYDFSPPGQAIARHSRDFYRVDDVIQTFFSKSSVRGLLRQPSPGVASAFCFSRNPAKFLRSSSLSCTRMVTSDSCTTDPNLRASSYFSNMNLIKVPTAAAAIPSDLLIPVTPLSDWPAPVNRNGSCMNVVKNVEFTVYFTARGEITNGIINIKLADVVLDQLVLQTHSVQYQLATPRPTPAEPAPPTGLRLGSALIGRFNGELQTVSSKAKLRLSVRSRVLISVTTFEAEMCHFSLMVN</sequence>
<evidence type="ECO:0000256" key="2">
    <source>
        <dbReference type="ARBA" id="ARBA00011495"/>
    </source>
</evidence>
<feature type="signal peptide" evidence="7">
    <location>
        <begin position="1"/>
        <end position="22"/>
    </location>
</feature>
<keyword evidence="3 7" id="KW-0732">Signal</keyword>
<dbReference type="GeneTree" id="ENSGT00570000079101"/>
<dbReference type="GO" id="GO:0060271">
    <property type="term" value="P:cilium assembly"/>
    <property type="evidence" value="ECO:0007669"/>
    <property type="project" value="TreeGrafter"/>
</dbReference>
<organism evidence="10 11">
    <name type="scientific">Cyprinodon variegatus</name>
    <name type="common">Sheepshead minnow</name>
    <dbReference type="NCBI Taxonomy" id="28743"/>
    <lineage>
        <taxon>Eukaryota</taxon>
        <taxon>Metazoa</taxon>
        <taxon>Chordata</taxon>
        <taxon>Craniata</taxon>
        <taxon>Vertebrata</taxon>
        <taxon>Euteleostomi</taxon>
        <taxon>Actinopterygii</taxon>
        <taxon>Neopterygii</taxon>
        <taxon>Teleostei</taxon>
        <taxon>Neoteleostei</taxon>
        <taxon>Acanthomorphata</taxon>
        <taxon>Ovalentaria</taxon>
        <taxon>Atherinomorphae</taxon>
        <taxon>Cyprinodontiformes</taxon>
        <taxon>Cyprinodontidae</taxon>
        <taxon>Cyprinodon</taxon>
    </lineage>
</organism>